<evidence type="ECO:0000313" key="3">
    <source>
        <dbReference type="Proteomes" id="UP000182448"/>
    </source>
</evidence>
<sequence>MVLEYLTFYQGNLETGFDYIYAKKTADHAFYVNAPAALDLDIMDITDENFDFSQKNRLQITIDKNLRPFADVWQNITFQWPSVERQLEALTADWGDDYAKKQPGIVQEWGLTIKMADEDQRTIVGYNDFPDNFSQLVQWLNSYAQGKLR</sequence>
<reference evidence="2 3" key="1">
    <citation type="submission" date="2016-08" db="EMBL/GenBank/DDBJ databases">
        <authorList>
            <person name="Varghese N."/>
            <person name="Submissions Spin"/>
        </authorList>
    </citation>
    <scope>NUCLEOTIDE SEQUENCE [LARGE SCALE GENOMIC DNA]</scope>
    <source>
        <strain evidence="2 3">R-53116</strain>
    </source>
</reference>
<evidence type="ECO:0000313" key="4">
    <source>
        <dbReference type="Proteomes" id="UP000585749"/>
    </source>
</evidence>
<organism evidence="1 4">
    <name type="scientific">Weissella hellenica</name>
    <dbReference type="NCBI Taxonomy" id="46256"/>
    <lineage>
        <taxon>Bacteria</taxon>
        <taxon>Bacillati</taxon>
        <taxon>Bacillota</taxon>
        <taxon>Bacilli</taxon>
        <taxon>Lactobacillales</taxon>
        <taxon>Lactobacillaceae</taxon>
        <taxon>Weissella</taxon>
    </lineage>
</organism>
<proteinExistence type="predicted"/>
<reference evidence="1 4" key="2">
    <citation type="submission" date="2020-04" db="EMBL/GenBank/DDBJ databases">
        <title>MicrobeNet Type strains.</title>
        <authorList>
            <person name="Nicholson A.C."/>
        </authorList>
    </citation>
    <scope>NUCLEOTIDE SEQUENCE [LARGE SCALE GENOMIC DNA]</scope>
    <source>
        <strain evidence="1 4">CCUG 33494</strain>
    </source>
</reference>
<dbReference type="EMBL" id="JAAXPM010000004">
    <property type="protein sequence ID" value="NKY66875.1"/>
    <property type="molecule type" value="Genomic_DNA"/>
</dbReference>
<comment type="caution">
    <text evidence="1">The sequence shown here is derived from an EMBL/GenBank/DDBJ whole genome shotgun (WGS) entry which is preliminary data.</text>
</comment>
<evidence type="ECO:0000313" key="1">
    <source>
        <dbReference type="EMBL" id="NKY66875.1"/>
    </source>
</evidence>
<protein>
    <submittedName>
        <fullName evidence="1">Phosphoesterase</fullName>
    </submittedName>
</protein>
<dbReference type="AlphaFoldDB" id="A0A4Y4G4N9"/>
<evidence type="ECO:0000313" key="2">
    <source>
        <dbReference type="EMBL" id="SCB88653.1"/>
    </source>
</evidence>
<accession>A0A4Y4G4N9</accession>
<name>A0A4Y4G4N9_WEIHE</name>
<dbReference type="OrthoDB" id="2141036at2"/>
<dbReference type="RefSeq" id="WP_074427166.1">
    <property type="nucleotide sequence ID" value="NZ_BJEG01000003.1"/>
</dbReference>
<dbReference type="EMBL" id="FMAW01000005">
    <property type="protein sequence ID" value="SCB88653.1"/>
    <property type="molecule type" value="Genomic_DNA"/>
</dbReference>
<keyword evidence="3" id="KW-1185">Reference proteome</keyword>
<dbReference type="Proteomes" id="UP000182448">
    <property type="component" value="Unassembled WGS sequence"/>
</dbReference>
<dbReference type="Proteomes" id="UP000585749">
    <property type="component" value="Unassembled WGS sequence"/>
</dbReference>
<gene>
    <name evidence="2" type="ORF">GA0061075_10553</name>
    <name evidence="1" type="ORF">HF960_04210</name>
</gene>